<organism evidence="1 2">
    <name type="scientific">Rhizophagus irregularis</name>
    <dbReference type="NCBI Taxonomy" id="588596"/>
    <lineage>
        <taxon>Eukaryota</taxon>
        <taxon>Fungi</taxon>
        <taxon>Fungi incertae sedis</taxon>
        <taxon>Mucoromycota</taxon>
        <taxon>Glomeromycotina</taxon>
        <taxon>Glomeromycetes</taxon>
        <taxon>Glomerales</taxon>
        <taxon>Glomeraceae</taxon>
        <taxon>Rhizophagus</taxon>
    </lineage>
</organism>
<dbReference type="VEuPathDB" id="FungiDB:RhiirFUN_021074"/>
<dbReference type="Gene3D" id="3.30.420.40">
    <property type="match status" value="6"/>
</dbReference>
<dbReference type="Proteomes" id="UP000232688">
    <property type="component" value="Unassembled WGS sequence"/>
</dbReference>
<evidence type="ECO:0000313" key="1">
    <source>
        <dbReference type="EMBL" id="PKC60793.1"/>
    </source>
</evidence>
<accession>A0A2N0RBX5</accession>
<name>A0A2N0RBX5_9GLOM</name>
<proteinExistence type="predicted"/>
<protein>
    <submittedName>
        <fullName evidence="1">Uncharacterized protein</fullName>
    </submittedName>
</protein>
<comment type="caution">
    <text evidence="1">The sequence shown here is derived from an EMBL/GenBank/DDBJ whole genome shotgun (WGS) entry which is preliminary data.</text>
</comment>
<dbReference type="EMBL" id="LLXH01001089">
    <property type="protein sequence ID" value="PKC60793.1"/>
    <property type="molecule type" value="Genomic_DNA"/>
</dbReference>
<reference evidence="1 2" key="2">
    <citation type="submission" date="2017-10" db="EMBL/GenBank/DDBJ databases">
        <title>Genome analyses suggest a sexual origin of heterokaryosis in a supposedly ancient asexual fungus.</title>
        <authorList>
            <person name="Corradi N."/>
            <person name="Sedzielewska K."/>
            <person name="Noel J."/>
            <person name="Charron P."/>
            <person name="Farinelli L."/>
            <person name="Marton T."/>
            <person name="Kruger M."/>
            <person name="Pelin A."/>
            <person name="Brachmann A."/>
            <person name="Corradi N."/>
        </authorList>
    </citation>
    <scope>NUCLEOTIDE SEQUENCE [LARGE SCALE GENOMIC DNA]</scope>
    <source>
        <strain evidence="1 2">A1</strain>
    </source>
</reference>
<reference evidence="1 2" key="1">
    <citation type="submission" date="2017-10" db="EMBL/GenBank/DDBJ databases">
        <title>Extensive intraspecific genome diversity in a model arbuscular mycorrhizal fungus.</title>
        <authorList>
            <person name="Chen E.C.H."/>
            <person name="Morin E."/>
            <person name="Baudet D."/>
            <person name="Noel J."/>
            <person name="Ndikumana S."/>
            <person name="Charron P."/>
            <person name="St-Onge C."/>
            <person name="Giorgi J."/>
            <person name="Grigoriev I.V."/>
            <person name="Roux C."/>
            <person name="Martin F.M."/>
            <person name="Corradi N."/>
        </authorList>
    </citation>
    <scope>NUCLEOTIDE SEQUENCE [LARGE SCALE GENOMIC DNA]</scope>
    <source>
        <strain evidence="1 2">A1</strain>
    </source>
</reference>
<dbReference type="AlphaFoldDB" id="A0A2N0RBX5"/>
<sequence length="499" mass="61245">MEYFDRNASEHLRYRNSTEYFDHNTSEHLRYRNSTEYFDQYFDHNASEHLRSCIITEYFDRNVSKHLRLRIIMEYFNRNASEHLRSRIITEYFDRNVSKHLRSRIIMEYFDHNASEHLRYRNSTEYFDHNASEHLRSRIISEYFDRNASEHLRSHIITEYFDRNVSKHLRSRIITEYFDRNASEHLRSRIILEYFNRNASEHLRSHIISEYFDHFIKVIKEHSNDFFNNYIDKFITHTDELSNLVFKPNNLNNLDYISRWNNIIIECNLHQFLKKKSMVQYWEKFLNLNRNGKYRHPYVNVDWHYTFLLLNRDIEDKVESTYFTSMFSLKRKKQSVNLLTEEIPIVEKRKYLAHKIFDNWKCFFCEQHDETFDHVWMSKKDPIIDSDLINKMTFWDRTYSETKITFIDLIKGIISCELAAYTSLIFENKKLQEKFLVLLRNFIFNKSLNFWINRCSKQKEKERRLKVNLKKVKENLNEDKYIDPNRKINQLNLFSGVSS</sequence>
<evidence type="ECO:0000313" key="2">
    <source>
        <dbReference type="Proteomes" id="UP000232688"/>
    </source>
</evidence>
<gene>
    <name evidence="1" type="ORF">RhiirA1_467542</name>
</gene>
<dbReference type="VEuPathDB" id="FungiDB:RhiirA1_467542"/>
<dbReference type="VEuPathDB" id="FungiDB:FUN_017809"/>